<sequence length="69" mass="7618">MKNDNYKFILADDHKGNKVLAVIKGKLSTELVSHAKAITDTRFNVVADQLKKIIDSASVIEKDGEQSCN</sequence>
<protein>
    <submittedName>
        <fullName evidence="1">Uncharacterized protein</fullName>
    </submittedName>
</protein>
<gene>
    <name evidence="1" type="ORF">H5S41_08215</name>
</gene>
<accession>A0A839H226</accession>
<dbReference type="EMBL" id="JACIVD010000066">
    <property type="protein sequence ID" value="MBB1123941.1"/>
    <property type="molecule type" value="Genomic_DNA"/>
</dbReference>
<evidence type="ECO:0000313" key="2">
    <source>
        <dbReference type="Proteomes" id="UP000547628"/>
    </source>
</evidence>
<evidence type="ECO:0000313" key="1">
    <source>
        <dbReference type="EMBL" id="MBB1123941.1"/>
    </source>
</evidence>
<dbReference type="AlphaFoldDB" id="A0A839H226"/>
<dbReference type="RefSeq" id="WP_182602929.1">
    <property type="nucleotide sequence ID" value="NZ_JACIVD010000066.1"/>
</dbReference>
<comment type="caution">
    <text evidence="1">The sequence shown here is derived from an EMBL/GenBank/DDBJ whole genome shotgun (WGS) entry which is preliminary data.</text>
</comment>
<reference evidence="1 2" key="1">
    <citation type="submission" date="2020-07" db="EMBL/GenBank/DDBJ databases">
        <title>Description of Limosilactobacillus balticus sp. nov., Limosilactobacillus agrestis sp. nov., Limosilactobacillus albertensis sp. nov., Limosilactobacillus rudii sp. nov., Limosilactobacillus fastidiosus sp. nov., five novel Limosilactobacillus species isolated from the vertebrate gastrointestinal tract, and proposal of 6 subspecies of Limosilactobacillus reuteri adapted to the gastrointestinal tract of specific vertebrate hosts.</title>
        <authorList>
            <person name="Li F."/>
            <person name="Cheng C."/>
            <person name="Zheng J."/>
            <person name="Quevedo R.M."/>
            <person name="Li J."/>
            <person name="Roos S."/>
            <person name="Gaenzle M.G."/>
            <person name="Walter J."/>
        </authorList>
    </citation>
    <scope>NUCLEOTIDE SEQUENCE [LARGE SCALE GENOMIC DNA]</scope>
    <source>
        <strain evidence="1 2">Lr3000</strain>
    </source>
</reference>
<organism evidence="1 2">
    <name type="scientific">Limosilactobacillus albertensis</name>
    <dbReference type="NCBI Taxonomy" id="2759752"/>
    <lineage>
        <taxon>Bacteria</taxon>
        <taxon>Bacillati</taxon>
        <taxon>Bacillota</taxon>
        <taxon>Bacilli</taxon>
        <taxon>Lactobacillales</taxon>
        <taxon>Lactobacillaceae</taxon>
        <taxon>Limosilactobacillus</taxon>
    </lineage>
</organism>
<proteinExistence type="predicted"/>
<dbReference type="Proteomes" id="UP000547628">
    <property type="component" value="Unassembled WGS sequence"/>
</dbReference>
<name>A0A839H226_9LACO</name>